<keyword evidence="4 5" id="KW-0472">Membrane</keyword>
<organism evidence="7 8">
    <name type="scientific">Calditerricola satsumensis</name>
    <dbReference type="NCBI Taxonomy" id="373054"/>
    <lineage>
        <taxon>Bacteria</taxon>
        <taxon>Bacillati</taxon>
        <taxon>Bacillota</taxon>
        <taxon>Bacilli</taxon>
        <taxon>Bacillales</taxon>
        <taxon>Bacillaceae</taxon>
        <taxon>Calditerricola</taxon>
    </lineage>
</organism>
<gene>
    <name evidence="7" type="ORF">GCM10007043_03040</name>
</gene>
<dbReference type="PANTHER" id="PTHR37422">
    <property type="entry name" value="TEICHURONIC ACID BIOSYNTHESIS PROTEIN TUAE"/>
    <property type="match status" value="1"/>
</dbReference>
<feature type="transmembrane region" description="Helical" evidence="5">
    <location>
        <begin position="345"/>
        <end position="366"/>
    </location>
</feature>
<dbReference type="EMBL" id="BMOF01000003">
    <property type="protein sequence ID" value="GGJ92764.1"/>
    <property type="molecule type" value="Genomic_DNA"/>
</dbReference>
<feature type="transmembrane region" description="Helical" evidence="5">
    <location>
        <begin position="386"/>
        <end position="405"/>
    </location>
</feature>
<feature type="transmembrane region" description="Helical" evidence="5">
    <location>
        <begin position="90"/>
        <end position="107"/>
    </location>
</feature>
<keyword evidence="2 5" id="KW-0812">Transmembrane</keyword>
<evidence type="ECO:0000313" key="7">
    <source>
        <dbReference type="EMBL" id="GGJ92764.1"/>
    </source>
</evidence>
<feature type="transmembrane region" description="Helical" evidence="5">
    <location>
        <begin position="58"/>
        <end position="78"/>
    </location>
</feature>
<dbReference type="AlphaFoldDB" id="A0A8J3B4G3"/>
<dbReference type="Pfam" id="PF04932">
    <property type="entry name" value="Wzy_C"/>
    <property type="match status" value="1"/>
</dbReference>
<dbReference type="Proteomes" id="UP000637720">
    <property type="component" value="Unassembled WGS sequence"/>
</dbReference>
<dbReference type="PANTHER" id="PTHR37422:SF13">
    <property type="entry name" value="LIPOPOLYSACCHARIDE BIOSYNTHESIS PROTEIN PA4999-RELATED"/>
    <property type="match status" value="1"/>
</dbReference>
<reference evidence="7" key="1">
    <citation type="journal article" date="2014" name="Int. J. Syst. Evol. Microbiol.">
        <title>Complete genome sequence of Corynebacterium casei LMG S-19264T (=DSM 44701T), isolated from a smear-ripened cheese.</title>
        <authorList>
            <consortium name="US DOE Joint Genome Institute (JGI-PGF)"/>
            <person name="Walter F."/>
            <person name="Albersmeier A."/>
            <person name="Kalinowski J."/>
            <person name="Ruckert C."/>
        </authorList>
    </citation>
    <scope>NUCLEOTIDE SEQUENCE</scope>
    <source>
        <strain evidence="7">JCM 14719</strain>
    </source>
</reference>
<evidence type="ECO:0000256" key="4">
    <source>
        <dbReference type="ARBA" id="ARBA00023136"/>
    </source>
</evidence>
<comment type="subcellular location">
    <subcellularLocation>
        <location evidence="1">Membrane</location>
        <topology evidence="1">Multi-pass membrane protein</topology>
    </subcellularLocation>
</comment>
<dbReference type="GO" id="GO:0016020">
    <property type="term" value="C:membrane"/>
    <property type="evidence" value="ECO:0007669"/>
    <property type="project" value="UniProtKB-SubCell"/>
</dbReference>
<dbReference type="InterPro" id="IPR051533">
    <property type="entry name" value="WaaL-like"/>
</dbReference>
<evidence type="ECO:0000256" key="3">
    <source>
        <dbReference type="ARBA" id="ARBA00022989"/>
    </source>
</evidence>
<feature type="domain" description="O-antigen ligase-related" evidence="6">
    <location>
        <begin position="231"/>
        <end position="360"/>
    </location>
</feature>
<evidence type="ECO:0000256" key="2">
    <source>
        <dbReference type="ARBA" id="ARBA00022692"/>
    </source>
</evidence>
<feature type="transmembrane region" description="Helical" evidence="5">
    <location>
        <begin position="197"/>
        <end position="213"/>
    </location>
</feature>
<feature type="transmembrane region" description="Helical" evidence="5">
    <location>
        <begin position="253"/>
        <end position="277"/>
    </location>
</feature>
<accession>A0A8J3B4G3</accession>
<evidence type="ECO:0000256" key="1">
    <source>
        <dbReference type="ARBA" id="ARBA00004141"/>
    </source>
</evidence>
<dbReference type="InterPro" id="IPR007016">
    <property type="entry name" value="O-antigen_ligase-rel_domated"/>
</dbReference>
<feature type="transmembrane region" description="Helical" evidence="5">
    <location>
        <begin position="119"/>
        <end position="138"/>
    </location>
</feature>
<keyword evidence="3 5" id="KW-1133">Transmembrane helix</keyword>
<feature type="transmembrane region" description="Helical" evidence="5">
    <location>
        <begin position="145"/>
        <end position="165"/>
    </location>
</feature>
<name>A0A8J3B4G3_9BACI</name>
<sequence>MVLAILGQYGMLFFPDAFLAKGKAFYEVMLYAGFFMLALHNATRGLMILLFLLPLFTYRPLLVLLTFLLLSIVFNGVTQKRLLAALNNRFHVGVGVFLFFFLLTSLASPGIKESLSHYFLYYVVSFVLYGVIVFLIQTPGDLKRATLALVLGAFLISLYGIYQYLTLEYTSLKWVDVRSNPLLSKRAFATFENPNSFAQYLVLIIPLAFVLLWQSHSWMLRFRYAVMFGGLCLALVLTFSRGAWLALFLGGSVLALLISRRLFLIGLIAGAIGLNFLPDVVLDRIASIFDAHDSSSTYRFLAWKAAFSMIRDFWLTGIGADSQTFLHVYADYMINDVRVFHFHNIYLHHFVMGGILGISGVIFLFYNSFKRLVQVMFSADGALGYIHLMAKGLFASILALSIAGLTEDVWRQYRVDFAFWAVLALGAATYGFATRGEYADEE</sequence>
<reference evidence="7" key="2">
    <citation type="submission" date="2020-09" db="EMBL/GenBank/DDBJ databases">
        <authorList>
            <person name="Sun Q."/>
            <person name="Ohkuma M."/>
        </authorList>
    </citation>
    <scope>NUCLEOTIDE SEQUENCE</scope>
    <source>
        <strain evidence="7">JCM 14719</strain>
    </source>
</reference>
<proteinExistence type="predicted"/>
<feature type="transmembrane region" description="Helical" evidence="5">
    <location>
        <begin position="28"/>
        <end position="52"/>
    </location>
</feature>
<keyword evidence="8" id="KW-1185">Reference proteome</keyword>
<feature type="transmembrane region" description="Helical" evidence="5">
    <location>
        <begin position="225"/>
        <end position="247"/>
    </location>
</feature>
<evidence type="ECO:0000259" key="6">
    <source>
        <dbReference type="Pfam" id="PF04932"/>
    </source>
</evidence>
<evidence type="ECO:0000313" key="8">
    <source>
        <dbReference type="Proteomes" id="UP000637720"/>
    </source>
</evidence>
<protein>
    <recommendedName>
        <fullName evidence="6">O-antigen ligase-related domain-containing protein</fullName>
    </recommendedName>
</protein>
<comment type="caution">
    <text evidence="7">The sequence shown here is derived from an EMBL/GenBank/DDBJ whole genome shotgun (WGS) entry which is preliminary data.</text>
</comment>
<feature type="transmembrane region" description="Helical" evidence="5">
    <location>
        <begin position="417"/>
        <end position="433"/>
    </location>
</feature>
<evidence type="ECO:0000256" key="5">
    <source>
        <dbReference type="SAM" id="Phobius"/>
    </source>
</evidence>